<keyword evidence="2" id="KW-1185">Reference proteome</keyword>
<proteinExistence type="predicted"/>
<dbReference type="AlphaFoldDB" id="A0A1V4JIP3"/>
<evidence type="ECO:0000313" key="1">
    <source>
        <dbReference type="EMBL" id="OPJ72038.1"/>
    </source>
</evidence>
<protein>
    <submittedName>
        <fullName evidence="1">Uncharacterized protein</fullName>
    </submittedName>
</protein>
<sequence length="67" mass="7768">MAFKIETFHRPWEWRPCNNIRIVWEEDKDLSGVWKFPVATAGEKKCLLLHHGNTEEELFNGGSSPAL</sequence>
<dbReference type="EMBL" id="LSYS01007300">
    <property type="protein sequence ID" value="OPJ72038.1"/>
    <property type="molecule type" value="Genomic_DNA"/>
</dbReference>
<organism evidence="1 2">
    <name type="scientific">Patagioenas fasciata monilis</name>
    <dbReference type="NCBI Taxonomy" id="372326"/>
    <lineage>
        <taxon>Eukaryota</taxon>
        <taxon>Metazoa</taxon>
        <taxon>Chordata</taxon>
        <taxon>Craniata</taxon>
        <taxon>Vertebrata</taxon>
        <taxon>Euteleostomi</taxon>
        <taxon>Archelosauria</taxon>
        <taxon>Archosauria</taxon>
        <taxon>Dinosauria</taxon>
        <taxon>Saurischia</taxon>
        <taxon>Theropoda</taxon>
        <taxon>Coelurosauria</taxon>
        <taxon>Aves</taxon>
        <taxon>Neognathae</taxon>
        <taxon>Neoaves</taxon>
        <taxon>Columbimorphae</taxon>
        <taxon>Columbiformes</taxon>
        <taxon>Columbidae</taxon>
        <taxon>Patagioenas</taxon>
    </lineage>
</organism>
<gene>
    <name evidence="1" type="ORF">AV530_009357</name>
</gene>
<dbReference type="Proteomes" id="UP000190648">
    <property type="component" value="Unassembled WGS sequence"/>
</dbReference>
<name>A0A1V4JIP3_PATFA</name>
<comment type="caution">
    <text evidence="1">The sequence shown here is derived from an EMBL/GenBank/DDBJ whole genome shotgun (WGS) entry which is preliminary data.</text>
</comment>
<evidence type="ECO:0000313" key="2">
    <source>
        <dbReference type="Proteomes" id="UP000190648"/>
    </source>
</evidence>
<reference evidence="1 2" key="1">
    <citation type="submission" date="2016-02" db="EMBL/GenBank/DDBJ databases">
        <title>Band-tailed pigeon sequencing and assembly.</title>
        <authorList>
            <person name="Soares A.E."/>
            <person name="Novak B.J."/>
            <person name="Rice E.S."/>
            <person name="O'Connell B."/>
            <person name="Chang D."/>
            <person name="Weber S."/>
            <person name="Shapiro B."/>
        </authorList>
    </citation>
    <scope>NUCLEOTIDE SEQUENCE [LARGE SCALE GENOMIC DNA]</scope>
    <source>
        <strain evidence="1">BTP2013</strain>
        <tissue evidence="1">Blood</tissue>
    </source>
</reference>
<accession>A0A1V4JIP3</accession>